<dbReference type="Proteomes" id="UP000805193">
    <property type="component" value="Unassembled WGS sequence"/>
</dbReference>
<keyword evidence="2" id="KW-1185">Reference proteome</keyword>
<evidence type="ECO:0000313" key="1">
    <source>
        <dbReference type="EMBL" id="KAG0421858.1"/>
    </source>
</evidence>
<organism evidence="1 2">
    <name type="scientific">Ixodes persulcatus</name>
    <name type="common">Taiga tick</name>
    <dbReference type="NCBI Taxonomy" id="34615"/>
    <lineage>
        <taxon>Eukaryota</taxon>
        <taxon>Metazoa</taxon>
        <taxon>Ecdysozoa</taxon>
        <taxon>Arthropoda</taxon>
        <taxon>Chelicerata</taxon>
        <taxon>Arachnida</taxon>
        <taxon>Acari</taxon>
        <taxon>Parasitiformes</taxon>
        <taxon>Ixodida</taxon>
        <taxon>Ixodoidea</taxon>
        <taxon>Ixodidae</taxon>
        <taxon>Ixodinae</taxon>
        <taxon>Ixodes</taxon>
    </lineage>
</organism>
<accession>A0AC60PML1</accession>
<protein>
    <submittedName>
        <fullName evidence="1">Uncharacterized protein</fullName>
    </submittedName>
</protein>
<comment type="caution">
    <text evidence="1">The sequence shown here is derived from an EMBL/GenBank/DDBJ whole genome shotgun (WGS) entry which is preliminary data.</text>
</comment>
<evidence type="ECO:0000313" key="2">
    <source>
        <dbReference type="Proteomes" id="UP000805193"/>
    </source>
</evidence>
<name>A0AC60PML1_IXOPE</name>
<dbReference type="EMBL" id="JABSTQ010010311">
    <property type="protein sequence ID" value="KAG0421858.1"/>
    <property type="molecule type" value="Genomic_DNA"/>
</dbReference>
<reference evidence="1 2" key="1">
    <citation type="journal article" date="2020" name="Cell">
        <title>Large-Scale Comparative Analyses of Tick Genomes Elucidate Their Genetic Diversity and Vector Capacities.</title>
        <authorList>
            <consortium name="Tick Genome and Microbiome Consortium (TIGMIC)"/>
            <person name="Jia N."/>
            <person name="Wang J."/>
            <person name="Shi W."/>
            <person name="Du L."/>
            <person name="Sun Y."/>
            <person name="Zhan W."/>
            <person name="Jiang J.F."/>
            <person name="Wang Q."/>
            <person name="Zhang B."/>
            <person name="Ji P."/>
            <person name="Bell-Sakyi L."/>
            <person name="Cui X.M."/>
            <person name="Yuan T.T."/>
            <person name="Jiang B.G."/>
            <person name="Yang W.F."/>
            <person name="Lam T.T."/>
            <person name="Chang Q.C."/>
            <person name="Ding S.J."/>
            <person name="Wang X.J."/>
            <person name="Zhu J.G."/>
            <person name="Ruan X.D."/>
            <person name="Zhao L."/>
            <person name="Wei J.T."/>
            <person name="Ye R.Z."/>
            <person name="Que T.C."/>
            <person name="Du C.H."/>
            <person name="Zhou Y.H."/>
            <person name="Cheng J.X."/>
            <person name="Dai P.F."/>
            <person name="Guo W.B."/>
            <person name="Han X.H."/>
            <person name="Huang E.J."/>
            <person name="Li L.F."/>
            <person name="Wei W."/>
            <person name="Gao Y.C."/>
            <person name="Liu J.Z."/>
            <person name="Shao H.Z."/>
            <person name="Wang X."/>
            <person name="Wang C.C."/>
            <person name="Yang T.C."/>
            <person name="Huo Q.B."/>
            <person name="Li W."/>
            <person name="Chen H.Y."/>
            <person name="Chen S.E."/>
            <person name="Zhou L.G."/>
            <person name="Ni X.B."/>
            <person name="Tian J.H."/>
            <person name="Sheng Y."/>
            <person name="Liu T."/>
            <person name="Pan Y.S."/>
            <person name="Xia L.Y."/>
            <person name="Li J."/>
            <person name="Zhao F."/>
            <person name="Cao W.C."/>
        </authorList>
    </citation>
    <scope>NUCLEOTIDE SEQUENCE [LARGE SCALE GENOMIC DNA]</scope>
    <source>
        <strain evidence="1">Iper-2018</strain>
    </source>
</reference>
<sequence length="239" mass="25164">MVNLSPDPHKSGCAFLRASPAFPVFWRCVTVALAGGRAEVDAPRRDLDSGRRPGSPQIVGRGAPPGKVATQIPVRFTAALRPECTVKDALLPPSGQAALQSSHDVAAACYPRTRCTRSLRRELTGAAAAWTFSEAGSPSRRKGDGLARSPGHFHFSSGRACPSAALSSAFLPADPVSRVPEDTETAAGPAALLSKNGALPPLRPSPSFRLLPRKISLDPLSQICLLSLHSTQCLVTFAR</sequence>
<proteinExistence type="predicted"/>
<gene>
    <name evidence="1" type="ORF">HPB47_002275</name>
</gene>